<keyword evidence="3" id="KW-1185">Reference proteome</keyword>
<organism evidence="2 3">
    <name type="scientific">Actinoplanes octamycinicus</name>
    <dbReference type="NCBI Taxonomy" id="135948"/>
    <lineage>
        <taxon>Bacteria</taxon>
        <taxon>Bacillati</taxon>
        <taxon>Actinomycetota</taxon>
        <taxon>Actinomycetes</taxon>
        <taxon>Micromonosporales</taxon>
        <taxon>Micromonosporaceae</taxon>
        <taxon>Actinoplanes</taxon>
    </lineage>
</organism>
<evidence type="ECO:0000259" key="1">
    <source>
        <dbReference type="Pfam" id="PF12770"/>
    </source>
</evidence>
<gene>
    <name evidence="2" type="ORF">BJY16_007573</name>
</gene>
<dbReference type="AlphaFoldDB" id="A0A7W7H534"/>
<dbReference type="InterPro" id="IPR011990">
    <property type="entry name" value="TPR-like_helical_dom_sf"/>
</dbReference>
<name>A0A7W7H534_9ACTN</name>
<dbReference type="EMBL" id="JACHNB010000001">
    <property type="protein sequence ID" value="MBB4744114.1"/>
    <property type="molecule type" value="Genomic_DNA"/>
</dbReference>
<dbReference type="Pfam" id="PF12770">
    <property type="entry name" value="CHAT"/>
    <property type="match status" value="1"/>
</dbReference>
<protein>
    <submittedName>
        <fullName evidence="2">Tetratricopeptide (TPR) repeat protein</fullName>
    </submittedName>
</protein>
<proteinExistence type="predicted"/>
<evidence type="ECO:0000313" key="2">
    <source>
        <dbReference type="EMBL" id="MBB4744114.1"/>
    </source>
</evidence>
<dbReference type="InterPro" id="IPR024983">
    <property type="entry name" value="CHAT_dom"/>
</dbReference>
<dbReference type="RefSeq" id="WP_185044323.1">
    <property type="nucleotide sequence ID" value="NZ_BAABFG010000005.1"/>
</dbReference>
<comment type="caution">
    <text evidence="2">The sequence shown here is derived from an EMBL/GenBank/DDBJ whole genome shotgun (WGS) entry which is preliminary data.</text>
</comment>
<dbReference type="Gene3D" id="1.25.40.10">
    <property type="entry name" value="Tetratricopeptide repeat domain"/>
    <property type="match status" value="2"/>
</dbReference>
<accession>A0A7W7H534</accession>
<reference evidence="2 3" key="1">
    <citation type="submission" date="2020-08" db="EMBL/GenBank/DDBJ databases">
        <title>Sequencing the genomes of 1000 actinobacteria strains.</title>
        <authorList>
            <person name="Klenk H.-P."/>
        </authorList>
    </citation>
    <scope>NUCLEOTIDE SEQUENCE [LARGE SCALE GENOMIC DNA]</scope>
    <source>
        <strain evidence="2 3">DSM 45809</strain>
    </source>
</reference>
<evidence type="ECO:0000313" key="3">
    <source>
        <dbReference type="Proteomes" id="UP000546162"/>
    </source>
</evidence>
<dbReference type="SUPFAM" id="SSF48452">
    <property type="entry name" value="TPR-like"/>
    <property type="match status" value="2"/>
</dbReference>
<feature type="domain" description="CHAT" evidence="1">
    <location>
        <begin position="690"/>
        <end position="955"/>
    </location>
</feature>
<dbReference type="Proteomes" id="UP000546162">
    <property type="component" value="Unassembled WGS sequence"/>
</dbReference>
<sequence>MSHDDQVQVCRERLAARPSHAAALLQLAMALHDRYEDHGDPADLHEAIGTAEQALTLIPPGHPDRGGYLTVLGHALRTGVAIAPDEDRRDRAITLLTEAHRVLPGRHEMQVLIGDDLAMLLSGRFRSAGDPADLDRAIAMMTVVVGVADPDDPDRPAYAANLGGWLHQRFDLRGQAADARQAVAWLEAAVTETGADDPYYLDRRDKLADALCARGRADRAVADVDQAIKLIGAEPNAWALSRLDAFQLARFELTGDLADLAEAVRYAAAAADAEDDAFSRVMYRMNHANRLLDRFAATGRADDLDAAVGILAGALDLAPDEPALVNNYGLALSERYRCTGELSDLETATRAYRRAADLARRSPISRAMYLNNLGTALTALADRTGVTTHEAIAVHDEAARLFPPEHPLRRETLGNLALALREVDLDRAVTTIEEAVTGLPADHPAATGLRTTETGIHQARFERTGDRADLGRALAAAQAALDATPAGHPSRATCLVNLARAYELAGDPDRATELTRPVETDPVAPFPVRIEAAFRNGRRAAAAGRWGAAADSFATMVRLLATVTRHAQTRGGQEQLLADWTGVPFTAAACALNAGRPADAVTVLEQGRGVLWAAQLARPAGEPESPPAATAGPVVLLTVSPYRCDALIVTGPDVRVVPLRTLTQPAVLARMKDYYHALGDDPDEPVLTGVLEWLWDHVAEPVLAALGPRVRHVTWCPTGPFALLPVHAAGYHRPEHAGAGRSVLDRVVSSYTATLRAAARPGAPCETDDLLFVGMPELPGAAKDSAVVRGHLGARCEVLEGPAATRAAVRAALDRHSAVHFSCHGRQDLDDPSAGGVILRDGVLSVADLAGARRGGEFAFLSACETAIGLNDVVDEAVTLAAALQYAGWRHVIATLWSVRDRDAAFLAEAIYARMVTDGRLSPDRAADALHHAVCAVRERRRNHPSRWVPFIHVGPPPPG</sequence>